<accession>A0A3B0VCE5</accession>
<name>A0A3B0VCE5_9ZZZZ</name>
<protein>
    <submittedName>
        <fullName evidence="3">Transcriptional regulator PA2737, MerR family</fullName>
    </submittedName>
</protein>
<sequence>MKSIQGGTSIPDKTYFKIGEVCRLTGIKSHTLRHWEAEFKLLKPQRANSKQRLYRRTDIENILLIKKMIQDDGLTLNGAKKALAKGTKSHSIGRNDWRQLLVNIKAELIDIKKSMA</sequence>
<dbReference type="PANTHER" id="PTHR30204:SF15">
    <property type="entry name" value="BLL5018 PROTEIN"/>
    <property type="match status" value="1"/>
</dbReference>
<organism evidence="3">
    <name type="scientific">hydrothermal vent metagenome</name>
    <dbReference type="NCBI Taxonomy" id="652676"/>
    <lineage>
        <taxon>unclassified sequences</taxon>
        <taxon>metagenomes</taxon>
        <taxon>ecological metagenomes</taxon>
    </lineage>
</organism>
<dbReference type="AlphaFoldDB" id="A0A3B0VCE5"/>
<dbReference type="InterPro" id="IPR009061">
    <property type="entry name" value="DNA-bd_dom_put_sf"/>
</dbReference>
<reference evidence="3" key="1">
    <citation type="submission" date="2018-06" db="EMBL/GenBank/DDBJ databases">
        <authorList>
            <person name="Zhirakovskaya E."/>
        </authorList>
    </citation>
    <scope>NUCLEOTIDE SEQUENCE</scope>
</reference>
<evidence type="ECO:0000259" key="2">
    <source>
        <dbReference type="PROSITE" id="PS50937"/>
    </source>
</evidence>
<dbReference type="InterPro" id="IPR000551">
    <property type="entry name" value="MerR-type_HTH_dom"/>
</dbReference>
<dbReference type="CDD" id="cd04765">
    <property type="entry name" value="HTH_MlrA-like_sg2"/>
    <property type="match status" value="1"/>
</dbReference>
<dbReference type="Pfam" id="PF13411">
    <property type="entry name" value="MerR_1"/>
    <property type="match status" value="1"/>
</dbReference>
<gene>
    <name evidence="3" type="ORF">MNBD_DELTA03-212</name>
</gene>
<dbReference type="PROSITE" id="PS50937">
    <property type="entry name" value="HTH_MERR_2"/>
    <property type="match status" value="1"/>
</dbReference>
<dbReference type="SUPFAM" id="SSF46955">
    <property type="entry name" value="Putative DNA-binding domain"/>
    <property type="match status" value="1"/>
</dbReference>
<dbReference type="EMBL" id="UOEX01000176">
    <property type="protein sequence ID" value="VAW36562.1"/>
    <property type="molecule type" value="Genomic_DNA"/>
</dbReference>
<dbReference type="Gene3D" id="1.10.1660.10">
    <property type="match status" value="1"/>
</dbReference>
<feature type="domain" description="HTH merR-type" evidence="2">
    <location>
        <begin position="15"/>
        <end position="85"/>
    </location>
</feature>
<dbReference type="PANTHER" id="PTHR30204">
    <property type="entry name" value="REDOX-CYCLING DRUG-SENSING TRANSCRIPTIONAL ACTIVATOR SOXR"/>
    <property type="match status" value="1"/>
</dbReference>
<dbReference type="GO" id="GO:0003677">
    <property type="term" value="F:DNA binding"/>
    <property type="evidence" value="ECO:0007669"/>
    <property type="project" value="UniProtKB-KW"/>
</dbReference>
<dbReference type="InterPro" id="IPR047057">
    <property type="entry name" value="MerR_fam"/>
</dbReference>
<evidence type="ECO:0000256" key="1">
    <source>
        <dbReference type="ARBA" id="ARBA00023125"/>
    </source>
</evidence>
<evidence type="ECO:0000313" key="3">
    <source>
        <dbReference type="EMBL" id="VAW36562.1"/>
    </source>
</evidence>
<keyword evidence="1" id="KW-0238">DNA-binding</keyword>
<proteinExistence type="predicted"/>
<dbReference type="GO" id="GO:0003700">
    <property type="term" value="F:DNA-binding transcription factor activity"/>
    <property type="evidence" value="ECO:0007669"/>
    <property type="project" value="InterPro"/>
</dbReference>
<dbReference type="SMART" id="SM00422">
    <property type="entry name" value="HTH_MERR"/>
    <property type="match status" value="1"/>
</dbReference>